<keyword evidence="6" id="KW-1185">Reference proteome</keyword>
<comment type="caution">
    <text evidence="5">The sequence shown here is derived from an EMBL/GenBank/DDBJ whole genome shotgun (WGS) entry which is preliminary data.</text>
</comment>
<dbReference type="PANTHER" id="PTHR22946:SF9">
    <property type="entry name" value="POLYKETIDE TRANSFERASE AF380"/>
    <property type="match status" value="1"/>
</dbReference>
<evidence type="ECO:0000256" key="3">
    <source>
        <dbReference type="SAM" id="Phobius"/>
    </source>
</evidence>
<dbReference type="RefSeq" id="WP_254295507.1">
    <property type="nucleotide sequence ID" value="NZ_JAMLDX010000016.1"/>
</dbReference>
<feature type="transmembrane region" description="Helical" evidence="3">
    <location>
        <begin position="439"/>
        <end position="461"/>
    </location>
</feature>
<dbReference type="SUPFAM" id="SSF53474">
    <property type="entry name" value="alpha/beta-Hydrolases"/>
    <property type="match status" value="1"/>
</dbReference>
<feature type="transmembrane region" description="Helical" evidence="3">
    <location>
        <begin position="326"/>
        <end position="345"/>
    </location>
</feature>
<proteinExistence type="inferred from homology"/>
<feature type="domain" description="AB hydrolase-1" evidence="4">
    <location>
        <begin position="65"/>
        <end position="185"/>
    </location>
</feature>
<name>A0A9X2HLB2_9SPHN</name>
<dbReference type="Pfam" id="PF00561">
    <property type="entry name" value="Abhydrolase_1"/>
    <property type="match status" value="1"/>
</dbReference>
<dbReference type="InterPro" id="IPR050261">
    <property type="entry name" value="FrsA_esterase"/>
</dbReference>
<evidence type="ECO:0000313" key="6">
    <source>
        <dbReference type="Proteomes" id="UP001139451"/>
    </source>
</evidence>
<dbReference type="Gene3D" id="3.40.50.1820">
    <property type="entry name" value="alpha/beta hydrolase"/>
    <property type="match status" value="1"/>
</dbReference>
<keyword evidence="3" id="KW-1133">Transmembrane helix</keyword>
<dbReference type="InterPro" id="IPR000073">
    <property type="entry name" value="AB_hydrolase_1"/>
</dbReference>
<dbReference type="PRINTS" id="PR00111">
    <property type="entry name" value="ABHYDROLASE"/>
</dbReference>
<feature type="transmembrane region" description="Helical" evidence="3">
    <location>
        <begin position="394"/>
        <end position="419"/>
    </location>
</feature>
<feature type="transmembrane region" description="Helical" evidence="3">
    <location>
        <begin position="365"/>
        <end position="382"/>
    </location>
</feature>
<evidence type="ECO:0000256" key="2">
    <source>
        <dbReference type="ARBA" id="ARBA00038115"/>
    </source>
</evidence>
<evidence type="ECO:0000256" key="1">
    <source>
        <dbReference type="ARBA" id="ARBA00022801"/>
    </source>
</evidence>
<keyword evidence="1 5" id="KW-0378">Hydrolase</keyword>
<keyword evidence="3" id="KW-0812">Transmembrane</keyword>
<feature type="transmembrane region" description="Helical" evidence="3">
    <location>
        <begin position="506"/>
        <end position="531"/>
    </location>
</feature>
<feature type="transmembrane region" description="Helical" evidence="3">
    <location>
        <begin position="473"/>
        <end position="494"/>
    </location>
</feature>
<dbReference type="AlphaFoldDB" id="A0A9X2HLB2"/>
<evidence type="ECO:0000313" key="5">
    <source>
        <dbReference type="EMBL" id="MCP3732242.1"/>
    </source>
</evidence>
<comment type="similarity">
    <text evidence="2">Belongs to the AB hydrolase superfamily. FUS2 hydrolase family.</text>
</comment>
<reference evidence="5" key="1">
    <citation type="submission" date="2022-05" db="EMBL/GenBank/DDBJ databases">
        <title>Sphingomonas sp. strain MG17 Genome sequencing and assembly.</title>
        <authorList>
            <person name="Kim I."/>
        </authorList>
    </citation>
    <scope>NUCLEOTIDE SEQUENCE</scope>
    <source>
        <strain evidence="5">MG17</strain>
    </source>
</reference>
<feature type="transmembrane region" description="Helical" evidence="3">
    <location>
        <begin position="538"/>
        <end position="561"/>
    </location>
</feature>
<organism evidence="5 6">
    <name type="scientific">Sphingomonas tagetis</name>
    <dbReference type="NCBI Taxonomy" id="2949092"/>
    <lineage>
        <taxon>Bacteria</taxon>
        <taxon>Pseudomonadati</taxon>
        <taxon>Pseudomonadota</taxon>
        <taxon>Alphaproteobacteria</taxon>
        <taxon>Sphingomonadales</taxon>
        <taxon>Sphingomonadaceae</taxon>
        <taxon>Sphingomonas</taxon>
    </lineage>
</organism>
<dbReference type="EMBL" id="JAMLDX010000016">
    <property type="protein sequence ID" value="MCP3732242.1"/>
    <property type="molecule type" value="Genomic_DNA"/>
</dbReference>
<sequence length="575" mass="61281">MGMTRKWILFVAGLLLMLGGALLARSIQSADGVRVTDVAINTGAGFDLRGLLYVPRSATTARRRPAVIFNHGFINSREIIAPFAIELSRRGFVVLLPDMPGHGYSGGIVGAADYGGPAALRYLRSLPFVDRGNIGLAGHSMGGRPAMAASVRAPSDYRSVMLVGSVPKYDGKPVQPRNLAIVFGRYEELAALMWQVPRGGDVGRSPALQAAFGAAGPVEAERLYGDLRTGTARRLYMVPSIHSYEHHQRDSVAAVVDWFQQTLEGEANALAPEDQRWQLKELGTALTLLGMFVLLMSALTLFLELLGAKAAAVANAASAPGRNRDWWLRTVLHTLLPAAAFIPLMSLGQAVGAGPMFPQLVHNQLLVWAMGTAVLTLPLRLFGPGASLLLGPQFVRQVAAAVLAVAVAYFALQVTYTSFGTDARLWMWSFKPLESSRAGIAIPYLTVWFAFFVLLAQPLAGHLGRGAGVARDIAVWACVMAGGFVLLAAINYAHMAITGTLVTSSVPLLSILTLQFSVILAGLGAICALAYRWTGSPIPGAAICALLVTWYVTVGTANHWAVGFETPVIPFAAAR</sequence>
<dbReference type="PANTHER" id="PTHR22946">
    <property type="entry name" value="DIENELACTONE HYDROLASE DOMAIN-CONTAINING PROTEIN-RELATED"/>
    <property type="match status" value="1"/>
</dbReference>
<evidence type="ECO:0000259" key="4">
    <source>
        <dbReference type="Pfam" id="PF00561"/>
    </source>
</evidence>
<gene>
    <name evidence="5" type="ORF">M9978_17615</name>
</gene>
<feature type="transmembrane region" description="Helical" evidence="3">
    <location>
        <begin position="285"/>
        <end position="306"/>
    </location>
</feature>
<accession>A0A9X2HLB2</accession>
<protein>
    <submittedName>
        <fullName evidence="5">Alpha/beta hydrolase</fullName>
    </submittedName>
</protein>
<dbReference type="Proteomes" id="UP001139451">
    <property type="component" value="Unassembled WGS sequence"/>
</dbReference>
<keyword evidence="3" id="KW-0472">Membrane</keyword>
<dbReference type="InterPro" id="IPR029058">
    <property type="entry name" value="AB_hydrolase_fold"/>
</dbReference>
<dbReference type="GO" id="GO:0052689">
    <property type="term" value="F:carboxylic ester hydrolase activity"/>
    <property type="evidence" value="ECO:0007669"/>
    <property type="project" value="UniProtKB-ARBA"/>
</dbReference>